<keyword evidence="2" id="KW-1185">Reference proteome</keyword>
<protein>
    <submittedName>
        <fullName evidence="1">Uncharacterized protein</fullName>
    </submittedName>
</protein>
<accession>A0AA39YQH5</accession>
<gene>
    <name evidence="1" type="ORF">B0T16DRAFT_45251</name>
</gene>
<dbReference type="Proteomes" id="UP001174936">
    <property type="component" value="Unassembled WGS sequence"/>
</dbReference>
<comment type="caution">
    <text evidence="1">The sequence shown here is derived from an EMBL/GenBank/DDBJ whole genome shotgun (WGS) entry which is preliminary data.</text>
</comment>
<name>A0AA39YQH5_9PEZI</name>
<dbReference type="AlphaFoldDB" id="A0AA39YQH5"/>
<sequence>MWCRGKGVRWAKERENVVNRLREKEERESREQSTSLGLRELWARWQRFSANRRQTQQPSSLMDDFLPLTPARARKALGGRRVQATNHRGGLGWLKRVTTTATTVSRIDYDVKHSMLCYEVGGLREKYHLPTYSGMLRHGPSGL</sequence>
<reference evidence="1" key="1">
    <citation type="submission" date="2023-06" db="EMBL/GenBank/DDBJ databases">
        <title>Genome-scale phylogeny and comparative genomics of the fungal order Sordariales.</title>
        <authorList>
            <consortium name="Lawrence Berkeley National Laboratory"/>
            <person name="Hensen N."/>
            <person name="Bonometti L."/>
            <person name="Westerberg I."/>
            <person name="Brannstrom I.O."/>
            <person name="Guillou S."/>
            <person name="Cros-Aarteil S."/>
            <person name="Calhoun S."/>
            <person name="Haridas S."/>
            <person name="Kuo A."/>
            <person name="Mondo S."/>
            <person name="Pangilinan J."/>
            <person name="Riley R."/>
            <person name="Labutti K."/>
            <person name="Andreopoulos B."/>
            <person name="Lipzen A."/>
            <person name="Chen C."/>
            <person name="Yanf M."/>
            <person name="Daum C."/>
            <person name="Ng V."/>
            <person name="Clum A."/>
            <person name="Steindorff A."/>
            <person name="Ohm R."/>
            <person name="Martin F."/>
            <person name="Silar P."/>
            <person name="Natvig D."/>
            <person name="Lalanne C."/>
            <person name="Gautier V."/>
            <person name="Ament-Velasquez S.L."/>
            <person name="Kruys A."/>
            <person name="Hutchinson M.I."/>
            <person name="Powell A.J."/>
            <person name="Barry K."/>
            <person name="Miller A.N."/>
            <person name="Grigoriev I.V."/>
            <person name="Debuchy R."/>
            <person name="Gladieux P."/>
            <person name="Thoren M.H."/>
            <person name="Johannesson H."/>
        </authorList>
    </citation>
    <scope>NUCLEOTIDE SEQUENCE</scope>
    <source>
        <strain evidence="1">SMH2532-1</strain>
    </source>
</reference>
<proteinExistence type="predicted"/>
<evidence type="ECO:0000313" key="1">
    <source>
        <dbReference type="EMBL" id="KAK0656769.1"/>
    </source>
</evidence>
<evidence type="ECO:0000313" key="2">
    <source>
        <dbReference type="Proteomes" id="UP001174936"/>
    </source>
</evidence>
<dbReference type="EMBL" id="JAULSV010000001">
    <property type="protein sequence ID" value="KAK0656769.1"/>
    <property type="molecule type" value="Genomic_DNA"/>
</dbReference>
<organism evidence="1 2">
    <name type="scientific">Cercophora newfieldiana</name>
    <dbReference type="NCBI Taxonomy" id="92897"/>
    <lineage>
        <taxon>Eukaryota</taxon>
        <taxon>Fungi</taxon>
        <taxon>Dikarya</taxon>
        <taxon>Ascomycota</taxon>
        <taxon>Pezizomycotina</taxon>
        <taxon>Sordariomycetes</taxon>
        <taxon>Sordariomycetidae</taxon>
        <taxon>Sordariales</taxon>
        <taxon>Lasiosphaeriaceae</taxon>
        <taxon>Cercophora</taxon>
    </lineage>
</organism>